<evidence type="ECO:0000256" key="1">
    <source>
        <dbReference type="ARBA" id="ARBA00004123"/>
    </source>
</evidence>
<reference evidence="20 21" key="1">
    <citation type="journal article" date="2018" name="Proc. R. Soc. B">
        <title>A non-coding region near Follistatin controls head colour polymorphism in the Gouldian finch.</title>
        <authorList>
            <person name="Toomey M.B."/>
            <person name="Marques C.I."/>
            <person name="Andrade P."/>
            <person name="Araujo P.M."/>
            <person name="Sabatino S."/>
            <person name="Gazda M.A."/>
            <person name="Afonso S."/>
            <person name="Lopes R.J."/>
            <person name="Corbo J.C."/>
            <person name="Carneiro M."/>
        </authorList>
    </citation>
    <scope>NUCLEOTIDE SEQUENCE [LARGE SCALE GENOMIC DNA]</scope>
    <source>
        <strain evidence="20">Red01</strain>
        <tissue evidence="20">Muscle</tissue>
    </source>
</reference>
<organism evidence="20 21">
    <name type="scientific">Chloebia gouldiae</name>
    <name type="common">Gouldian finch</name>
    <name type="synonym">Erythrura gouldiae</name>
    <dbReference type="NCBI Taxonomy" id="44316"/>
    <lineage>
        <taxon>Eukaryota</taxon>
        <taxon>Metazoa</taxon>
        <taxon>Chordata</taxon>
        <taxon>Craniata</taxon>
        <taxon>Vertebrata</taxon>
        <taxon>Euteleostomi</taxon>
        <taxon>Archelosauria</taxon>
        <taxon>Archosauria</taxon>
        <taxon>Dinosauria</taxon>
        <taxon>Saurischia</taxon>
        <taxon>Theropoda</taxon>
        <taxon>Coelurosauria</taxon>
        <taxon>Aves</taxon>
        <taxon>Neognathae</taxon>
        <taxon>Neoaves</taxon>
        <taxon>Telluraves</taxon>
        <taxon>Australaves</taxon>
        <taxon>Passeriformes</taxon>
        <taxon>Passeroidea</taxon>
        <taxon>Passeridae</taxon>
        <taxon>Chloebia</taxon>
    </lineage>
</organism>
<dbReference type="Gene3D" id="2.170.130.20">
    <property type="entry name" value="LCCL-like domain"/>
    <property type="match status" value="1"/>
</dbReference>
<keyword evidence="7 15" id="KW-1133">Transmembrane helix</keyword>
<evidence type="ECO:0000256" key="14">
    <source>
        <dbReference type="SAM" id="MobiDB-lite"/>
    </source>
</evidence>
<evidence type="ECO:0000256" key="16">
    <source>
        <dbReference type="SAM" id="SignalP"/>
    </source>
</evidence>
<dbReference type="InterPro" id="IPR035914">
    <property type="entry name" value="Sperma_CUB_dom_sf"/>
</dbReference>
<comment type="similarity">
    <text evidence="3">Belongs to the TAF12 family.</text>
</comment>
<evidence type="ECO:0000256" key="4">
    <source>
        <dbReference type="ARBA" id="ARBA00017484"/>
    </source>
</evidence>
<keyword evidence="12" id="KW-0539">Nucleus</keyword>
<proteinExistence type="inferred from homology"/>
<dbReference type="Pfam" id="PF00754">
    <property type="entry name" value="F5_F8_type_C"/>
    <property type="match status" value="1"/>
</dbReference>
<dbReference type="InterPro" id="IPR000421">
    <property type="entry name" value="FA58C"/>
</dbReference>
<dbReference type="Pfam" id="PF00431">
    <property type="entry name" value="CUB"/>
    <property type="match status" value="1"/>
</dbReference>
<feature type="domain" description="F5/8 type C" evidence="18">
    <location>
        <begin position="299"/>
        <end position="407"/>
    </location>
</feature>
<dbReference type="Gene3D" id="1.10.20.10">
    <property type="entry name" value="Histone, subunit A"/>
    <property type="match status" value="1"/>
</dbReference>
<evidence type="ECO:0000256" key="9">
    <source>
        <dbReference type="ARBA" id="ARBA00023136"/>
    </source>
</evidence>
<keyword evidence="6 15" id="KW-0812">Transmembrane</keyword>
<comment type="caution">
    <text evidence="13">Lacks conserved residue(s) required for the propagation of feature annotation.</text>
</comment>
<evidence type="ECO:0000256" key="7">
    <source>
        <dbReference type="ARBA" id="ARBA00022989"/>
    </source>
</evidence>
<evidence type="ECO:0000256" key="15">
    <source>
        <dbReference type="SAM" id="Phobius"/>
    </source>
</evidence>
<dbReference type="Pfam" id="PF03815">
    <property type="entry name" value="LCCL"/>
    <property type="match status" value="1"/>
</dbReference>
<dbReference type="GO" id="GO:0006352">
    <property type="term" value="P:DNA-templated transcription initiation"/>
    <property type="evidence" value="ECO:0007669"/>
    <property type="project" value="InterPro"/>
</dbReference>
<dbReference type="CDD" id="cd07981">
    <property type="entry name" value="HFD_TAF12"/>
    <property type="match status" value="1"/>
</dbReference>
<evidence type="ECO:0000256" key="13">
    <source>
        <dbReference type="PROSITE-ProRule" id="PRU00059"/>
    </source>
</evidence>
<keyword evidence="11" id="KW-0804">Transcription</keyword>
<dbReference type="FunFam" id="1.10.20.10:FF:000011">
    <property type="entry name" value="Transcription initiation factor TFIID subunit 12"/>
    <property type="match status" value="1"/>
</dbReference>
<dbReference type="GO" id="GO:0000124">
    <property type="term" value="C:SAGA complex"/>
    <property type="evidence" value="ECO:0007669"/>
    <property type="project" value="UniProtKB-ARBA"/>
</dbReference>
<dbReference type="PANTHER" id="PTHR46806">
    <property type="entry name" value="F5/8 TYPE C DOMAIN-CONTAINING PROTEIN"/>
    <property type="match status" value="1"/>
</dbReference>
<keyword evidence="5" id="KW-0597">Phosphoprotein</keyword>
<dbReference type="InterPro" id="IPR003228">
    <property type="entry name" value="TFIID_TAF12_dom"/>
</dbReference>
<dbReference type="Pfam" id="PF03847">
    <property type="entry name" value="TFIID_20kDa"/>
    <property type="match status" value="1"/>
</dbReference>
<dbReference type="SUPFAM" id="SSF49854">
    <property type="entry name" value="Spermadhesin, CUB domain"/>
    <property type="match status" value="1"/>
</dbReference>
<feature type="transmembrane region" description="Helical" evidence="15">
    <location>
        <begin position="453"/>
        <end position="476"/>
    </location>
</feature>
<dbReference type="PROSITE" id="PS01285">
    <property type="entry name" value="FA58C_1"/>
    <property type="match status" value="1"/>
</dbReference>
<keyword evidence="16" id="KW-0732">Signal</keyword>
<dbReference type="GO" id="GO:0005669">
    <property type="term" value="C:transcription factor TFIID complex"/>
    <property type="evidence" value="ECO:0007669"/>
    <property type="project" value="InterPro"/>
</dbReference>
<evidence type="ECO:0000256" key="10">
    <source>
        <dbReference type="ARBA" id="ARBA00023157"/>
    </source>
</evidence>
<dbReference type="PROSITE" id="PS50820">
    <property type="entry name" value="LCCL"/>
    <property type="match status" value="1"/>
</dbReference>
<dbReference type="InterPro" id="IPR004043">
    <property type="entry name" value="LCCL"/>
</dbReference>
<comment type="subcellular location">
    <subcellularLocation>
        <location evidence="2">Membrane</location>
        <topology evidence="2">Single-pass type I membrane protein</topology>
    </subcellularLocation>
    <subcellularLocation>
        <location evidence="1">Nucleus</location>
    </subcellularLocation>
</comment>
<dbReference type="GO" id="GO:0005886">
    <property type="term" value="C:plasma membrane"/>
    <property type="evidence" value="ECO:0007669"/>
    <property type="project" value="TreeGrafter"/>
</dbReference>
<feature type="compositionally biased region" description="Polar residues" evidence="14">
    <location>
        <begin position="685"/>
        <end position="696"/>
    </location>
</feature>
<dbReference type="Proteomes" id="UP000276834">
    <property type="component" value="Unassembled WGS sequence"/>
</dbReference>
<dbReference type="PANTHER" id="PTHR46806:SF6">
    <property type="entry name" value="DISCOIDIN, CUB AND LCCL DOMAIN CONTAINING 1"/>
    <property type="match status" value="1"/>
</dbReference>
<dbReference type="SUPFAM" id="SSF49785">
    <property type="entry name" value="Galactose-binding domain-like"/>
    <property type="match status" value="1"/>
</dbReference>
<dbReference type="Gene3D" id="2.60.120.290">
    <property type="entry name" value="Spermadhesin, CUB domain"/>
    <property type="match status" value="1"/>
</dbReference>
<dbReference type="InterPro" id="IPR009072">
    <property type="entry name" value="Histone-fold"/>
</dbReference>
<dbReference type="InterPro" id="IPR050633">
    <property type="entry name" value="Neuropilin_MCO_CoagFactor"/>
</dbReference>
<feature type="disulfide bond" evidence="13">
    <location>
        <begin position="41"/>
        <end position="68"/>
    </location>
</feature>
<dbReference type="InterPro" id="IPR000859">
    <property type="entry name" value="CUB_dom"/>
</dbReference>
<evidence type="ECO:0000313" key="20">
    <source>
        <dbReference type="EMBL" id="RLV91070.1"/>
    </source>
</evidence>
<dbReference type="Gene3D" id="2.60.120.260">
    <property type="entry name" value="Galactose-binding domain-like"/>
    <property type="match status" value="1"/>
</dbReference>
<feature type="signal peptide" evidence="16">
    <location>
        <begin position="1"/>
        <end position="24"/>
    </location>
</feature>
<dbReference type="PROSITE" id="PS01180">
    <property type="entry name" value="CUB"/>
    <property type="match status" value="1"/>
</dbReference>
<gene>
    <name evidence="20" type="ORF">DV515_00014247</name>
</gene>
<evidence type="ECO:0000256" key="2">
    <source>
        <dbReference type="ARBA" id="ARBA00004479"/>
    </source>
</evidence>
<dbReference type="GO" id="GO:0038023">
    <property type="term" value="F:signaling receptor activity"/>
    <property type="evidence" value="ECO:0007669"/>
    <property type="project" value="TreeGrafter"/>
</dbReference>
<dbReference type="PROSITE" id="PS50022">
    <property type="entry name" value="FA58C_3"/>
    <property type="match status" value="1"/>
</dbReference>
<name>A0A3L8RYQ8_CHLGU</name>
<dbReference type="SUPFAM" id="SSF47113">
    <property type="entry name" value="Histone-fold"/>
    <property type="match status" value="1"/>
</dbReference>
<feature type="domain" description="CUB" evidence="17">
    <location>
        <begin position="41"/>
        <end position="154"/>
    </location>
</feature>
<keyword evidence="8" id="KW-0805">Transcription regulation</keyword>
<dbReference type="AlphaFoldDB" id="A0A3L8RYQ8"/>
<comment type="caution">
    <text evidence="20">The sequence shown here is derived from an EMBL/GenBank/DDBJ whole genome shotgun (WGS) entry which is preliminary data.</text>
</comment>
<evidence type="ECO:0000256" key="6">
    <source>
        <dbReference type="ARBA" id="ARBA00022692"/>
    </source>
</evidence>
<keyword evidence="10 13" id="KW-1015">Disulfide bond</keyword>
<dbReference type="InterPro" id="IPR008979">
    <property type="entry name" value="Galactose-bd-like_sf"/>
</dbReference>
<dbReference type="SMART" id="SM00042">
    <property type="entry name" value="CUB"/>
    <property type="match status" value="1"/>
</dbReference>
<evidence type="ECO:0000256" key="5">
    <source>
        <dbReference type="ARBA" id="ARBA00022553"/>
    </source>
</evidence>
<evidence type="ECO:0000259" key="18">
    <source>
        <dbReference type="PROSITE" id="PS50022"/>
    </source>
</evidence>
<dbReference type="SUPFAM" id="SSF69848">
    <property type="entry name" value="LCCL domain"/>
    <property type="match status" value="1"/>
</dbReference>
<evidence type="ECO:0000313" key="21">
    <source>
        <dbReference type="Proteomes" id="UP000276834"/>
    </source>
</evidence>
<evidence type="ECO:0000256" key="12">
    <source>
        <dbReference type="ARBA" id="ARBA00023242"/>
    </source>
</evidence>
<sequence>MRAGGGATPGALALALVLVRRCLLLSPLGLHSAGAQDGNGCGHTLLTPHSGTLSSKNYPGTYPNHTMCCWQLQAPPGTSLLLAFGDVDLEPSEHCAHSSLLLADPQTGTVYGPYCRNSIPSAPLLVTNSSTVTVLFNSTSHRSGRGLLVSYATSQHPDLISCLVRGTHYTQEHISVYCPAGCKDIHGDIWGNPSQGYRDTSVLCKAAVHAGVIADELGGQVTLSREKGITLYESAFANGLLSKRGSLSEKRLIFHKACDDVLEVVTFNASSWWHEVDVLGQDRAWVAEQAALSTTGHSWAAEPGAKAAWLELDLGIRRNVTGIITKGSSEQHDYYVTSYRVSSSRDGKNWRPYRGSRGQEDKVFEGNADSQGEVSNVFIPPIIARYIRITPHSWHQRVALKAALVGCQLARVRVPRPYVPTVPKEVLEPTSHPASHTPIPGIALDPEKAGSTLLVMLLIGGFVFLCSCILLLAFLCHRKRKSAVELNCGITKGYPMLESSQVCSLQSLPAPSLASFTIAPTPGDFSWTHSPEYTEPDLVQVSPSSQTGPSTFKPLLEEGYTLPLVLNHYDIPGKHHEYAEPLPPEPETEEFVVLIAAPKPPLALEGDAAVRIWAYLHISRNGSYVEEEDARLIGLDPHNPKKKQDLDKLYDLKAKAQQIMNQFGPSALINLSNFSSIKPEPGSTPPQSSMANSTTVAKMPGTPSGGGRLSPESSQVLTKKKLQDLVREVDPNEQLDEDVEEMLLQIADDFIESVVTAACQLARHRKSNTLEVKDVQLHLENGTDTQNYQEIAPGQSQRHHQCSLGYLPLH</sequence>
<accession>A0A3L8RYQ8</accession>
<feature type="region of interest" description="Disordered" evidence="14">
    <location>
        <begin position="674"/>
        <end position="719"/>
    </location>
</feature>
<dbReference type="CDD" id="cd00057">
    <property type="entry name" value="FA58C"/>
    <property type="match status" value="1"/>
</dbReference>
<dbReference type="SMART" id="SM00603">
    <property type="entry name" value="LCCL"/>
    <property type="match status" value="1"/>
</dbReference>
<evidence type="ECO:0000256" key="3">
    <source>
        <dbReference type="ARBA" id="ARBA00007530"/>
    </source>
</evidence>
<feature type="chain" id="PRO_5018296458" description="Transcription initiation factor TFIID subunit 12" evidence="16">
    <location>
        <begin position="25"/>
        <end position="810"/>
    </location>
</feature>
<dbReference type="CDD" id="cd00041">
    <property type="entry name" value="CUB"/>
    <property type="match status" value="1"/>
</dbReference>
<evidence type="ECO:0000256" key="8">
    <source>
        <dbReference type="ARBA" id="ARBA00023015"/>
    </source>
</evidence>
<dbReference type="SMART" id="SM00231">
    <property type="entry name" value="FA58C"/>
    <property type="match status" value="1"/>
</dbReference>
<dbReference type="GO" id="GO:0046982">
    <property type="term" value="F:protein heterodimerization activity"/>
    <property type="evidence" value="ECO:0007669"/>
    <property type="project" value="InterPro"/>
</dbReference>
<evidence type="ECO:0000259" key="19">
    <source>
        <dbReference type="PROSITE" id="PS50820"/>
    </source>
</evidence>
<evidence type="ECO:0000256" key="11">
    <source>
        <dbReference type="ARBA" id="ARBA00023163"/>
    </source>
</evidence>
<evidence type="ECO:0000259" key="17">
    <source>
        <dbReference type="PROSITE" id="PS01180"/>
    </source>
</evidence>
<dbReference type="EMBL" id="QUSF01000115">
    <property type="protein sequence ID" value="RLV91070.1"/>
    <property type="molecule type" value="Genomic_DNA"/>
</dbReference>
<feature type="domain" description="LCCL" evidence="19">
    <location>
        <begin position="156"/>
        <end position="252"/>
    </location>
</feature>
<protein>
    <recommendedName>
        <fullName evidence="4">Transcription initiation factor TFIID subunit 12</fullName>
    </recommendedName>
</protein>
<dbReference type="OrthoDB" id="6369184at2759"/>
<dbReference type="InterPro" id="IPR036609">
    <property type="entry name" value="LCCL_sf"/>
</dbReference>
<keyword evidence="9 15" id="KW-0472">Membrane</keyword>
<keyword evidence="21" id="KW-1185">Reference proteome</keyword>